<comment type="caution">
    <text evidence="2">The sequence shown here is derived from an EMBL/GenBank/DDBJ whole genome shotgun (WGS) entry which is preliminary data.</text>
</comment>
<accession>A0A0R2FC58</accession>
<sequence length="161" mass="18052">MLIREGYITTNQINVQEQLLSLEQQANRHRRLNLIQLICMLLIVITVVAVLIIQTPTALIKSVTVTHDIMSDPVIFSGTVIILIAFLTSWLAWMQDLKFNAVNQTFQQLIDDYQAVINTSLPLTALANDFQKKVHDATQFNMVNLTIVFGIMGGLLLCAVV</sequence>
<proteinExistence type="predicted"/>
<dbReference type="AlphaFoldDB" id="A0A0R2FC58"/>
<keyword evidence="1" id="KW-0812">Transmembrane</keyword>
<keyword evidence="1" id="KW-0472">Membrane</keyword>
<keyword evidence="1" id="KW-1133">Transmembrane helix</keyword>
<dbReference type="RefSeq" id="WP_054734821.1">
    <property type="nucleotide sequence ID" value="NZ_AYZM01000046.1"/>
</dbReference>
<feature type="transmembrane region" description="Helical" evidence="1">
    <location>
        <begin position="142"/>
        <end position="160"/>
    </location>
</feature>
<evidence type="ECO:0000313" key="2">
    <source>
        <dbReference type="EMBL" id="KRN26097.1"/>
    </source>
</evidence>
<dbReference type="PATRIC" id="fig|1423804.4.peg.3404"/>
<gene>
    <name evidence="2" type="ORF">FD14_GL003169</name>
</gene>
<protein>
    <submittedName>
        <fullName evidence="2">Uncharacterized protein</fullName>
    </submittedName>
</protein>
<name>A0A0R2FC58_9LACO</name>
<evidence type="ECO:0000256" key="1">
    <source>
        <dbReference type="SAM" id="Phobius"/>
    </source>
</evidence>
<feature type="transmembrane region" description="Helical" evidence="1">
    <location>
        <begin position="74"/>
        <end position="93"/>
    </location>
</feature>
<dbReference type="STRING" id="1423804.FD14_GL003169"/>
<reference evidence="2 3" key="1">
    <citation type="journal article" date="2015" name="Genome Announc.">
        <title>Expanding the biotechnology potential of lactobacilli through comparative genomics of 213 strains and associated genera.</title>
        <authorList>
            <person name="Sun Z."/>
            <person name="Harris H.M."/>
            <person name="McCann A."/>
            <person name="Guo C."/>
            <person name="Argimon S."/>
            <person name="Zhang W."/>
            <person name="Yang X."/>
            <person name="Jeffery I.B."/>
            <person name="Cooney J.C."/>
            <person name="Kagawa T.F."/>
            <person name="Liu W."/>
            <person name="Song Y."/>
            <person name="Salvetti E."/>
            <person name="Wrobel A."/>
            <person name="Rasinkangas P."/>
            <person name="Parkhill J."/>
            <person name="Rea M.C."/>
            <person name="O'Sullivan O."/>
            <person name="Ritari J."/>
            <person name="Douillard F.P."/>
            <person name="Paul Ross R."/>
            <person name="Yang R."/>
            <person name="Briner A.E."/>
            <person name="Felis G.E."/>
            <person name="de Vos W.M."/>
            <person name="Barrangou R."/>
            <person name="Klaenhammer T.R."/>
            <person name="Caufield P.W."/>
            <person name="Cui Y."/>
            <person name="Zhang H."/>
            <person name="O'Toole P.W."/>
        </authorList>
    </citation>
    <scope>NUCLEOTIDE SEQUENCE [LARGE SCALE GENOMIC DNA]</scope>
    <source>
        <strain evidence="2 3">DSM 23365</strain>
    </source>
</reference>
<keyword evidence="3" id="KW-1185">Reference proteome</keyword>
<dbReference type="EMBL" id="AYZM01000046">
    <property type="protein sequence ID" value="KRN26097.1"/>
    <property type="molecule type" value="Genomic_DNA"/>
</dbReference>
<dbReference type="Proteomes" id="UP000051442">
    <property type="component" value="Unassembled WGS sequence"/>
</dbReference>
<organism evidence="2 3">
    <name type="scientific">Secundilactobacillus similis DSM 23365 = JCM 2765</name>
    <dbReference type="NCBI Taxonomy" id="1423804"/>
    <lineage>
        <taxon>Bacteria</taxon>
        <taxon>Bacillati</taxon>
        <taxon>Bacillota</taxon>
        <taxon>Bacilli</taxon>
        <taxon>Lactobacillales</taxon>
        <taxon>Lactobacillaceae</taxon>
        <taxon>Secundilactobacillus</taxon>
    </lineage>
</organism>
<feature type="transmembrane region" description="Helical" evidence="1">
    <location>
        <begin position="34"/>
        <end position="54"/>
    </location>
</feature>
<evidence type="ECO:0000313" key="3">
    <source>
        <dbReference type="Proteomes" id="UP000051442"/>
    </source>
</evidence>